<feature type="compositionally biased region" description="Basic and acidic residues" evidence="8">
    <location>
        <begin position="27"/>
        <end position="43"/>
    </location>
</feature>
<evidence type="ECO:0000256" key="5">
    <source>
        <dbReference type="ARBA" id="ARBA00035519"/>
    </source>
</evidence>
<evidence type="ECO:0000259" key="9">
    <source>
        <dbReference type="PROSITE" id="PS50881"/>
    </source>
</evidence>
<dbReference type="InterPro" id="IPR013810">
    <property type="entry name" value="Ribosomal_uS5_N"/>
</dbReference>
<reference evidence="10" key="1">
    <citation type="journal article" date="2012" name="Science">
        <title>Fermentation, hydrogen, and sulfur metabolism in multiple uncultivated bacterial phyla.</title>
        <authorList>
            <person name="Wrighton K.C."/>
            <person name="Thomas B.C."/>
            <person name="Sharon I."/>
            <person name="Miller C.S."/>
            <person name="Castelle C.J."/>
            <person name="VerBerkmoes N.C."/>
            <person name="Wilkins M.J."/>
            <person name="Hettich R.L."/>
            <person name="Lipton M.S."/>
            <person name="Williams K.H."/>
            <person name="Long P.E."/>
            <person name="Banfield J.F."/>
        </authorList>
    </citation>
    <scope>NUCLEOTIDE SEQUENCE [LARGE SCALE GENOMIC DNA]</scope>
</reference>
<evidence type="ECO:0000256" key="6">
    <source>
        <dbReference type="PROSITE-ProRule" id="PRU00268"/>
    </source>
</evidence>
<dbReference type="FunFam" id="3.30.230.10:FF:000002">
    <property type="entry name" value="30S ribosomal protein S5"/>
    <property type="match status" value="1"/>
</dbReference>
<dbReference type="GO" id="GO:0005840">
    <property type="term" value="C:ribosome"/>
    <property type="evidence" value="ECO:0007669"/>
    <property type="project" value="UniProtKB-KW"/>
</dbReference>
<evidence type="ECO:0000313" key="10">
    <source>
        <dbReference type="EMBL" id="EKD29531.1"/>
    </source>
</evidence>
<comment type="similarity">
    <text evidence="1 7">Belongs to the universal ribosomal protein uS5 family.</text>
</comment>
<dbReference type="PANTHER" id="PTHR48277:SF1">
    <property type="entry name" value="MITOCHONDRIAL RIBOSOMAL PROTEIN S5"/>
    <property type="match status" value="1"/>
</dbReference>
<dbReference type="EMBL" id="AMFJ01034367">
    <property type="protein sequence ID" value="EKD29531.1"/>
    <property type="molecule type" value="Genomic_DNA"/>
</dbReference>
<feature type="region of interest" description="Disordered" evidence="8">
    <location>
        <begin position="239"/>
        <end position="271"/>
    </location>
</feature>
<evidence type="ECO:0000256" key="7">
    <source>
        <dbReference type="RuleBase" id="RU003823"/>
    </source>
</evidence>
<protein>
    <recommendedName>
        <fullName evidence="4">Small ribosomal subunit protein uS5</fullName>
    </recommendedName>
    <alternativeName>
        <fullName evidence="5">30S ribosomal protein S5</fullName>
    </alternativeName>
</protein>
<dbReference type="InterPro" id="IPR018192">
    <property type="entry name" value="Ribosomal_uS5_N_CS"/>
</dbReference>
<feature type="compositionally biased region" description="Basic residues" evidence="8">
    <location>
        <begin position="260"/>
        <end position="271"/>
    </location>
</feature>
<dbReference type="InterPro" id="IPR014721">
    <property type="entry name" value="Ribsml_uS5_D2-typ_fold_subgr"/>
</dbReference>
<evidence type="ECO:0000256" key="1">
    <source>
        <dbReference type="ARBA" id="ARBA00008945"/>
    </source>
</evidence>
<dbReference type="SUPFAM" id="SSF54768">
    <property type="entry name" value="dsRNA-binding domain-like"/>
    <property type="match status" value="1"/>
</dbReference>
<dbReference type="PROSITE" id="PS00585">
    <property type="entry name" value="RIBOSOMAL_S5"/>
    <property type="match status" value="1"/>
</dbReference>
<dbReference type="GO" id="GO:0003723">
    <property type="term" value="F:RNA binding"/>
    <property type="evidence" value="ECO:0007669"/>
    <property type="project" value="InterPro"/>
</dbReference>
<feature type="compositionally biased region" description="Low complexity" evidence="8">
    <location>
        <begin position="243"/>
        <end position="259"/>
    </location>
</feature>
<sequence>MADTTTTDTTTAPVTAPARGQQGGQRDNNKRPRDDKRGGGFKDAPKEFQEELLWVDRVTRVTAGGRQLRFRASVVIGNGKGTVGFGIGKAGEVVIAIEKAIRDAKKNLISFAIVDGTIAYDLTASYKAANIFIHPASKGTGIISGGSARKIFAVSGIKDILAKQRGANNPITNARVTMKALSTLRKVAVRPIKTPVVAEETTKEVAPKVTEAKIVAKKEAPVVAKEVVKAVEVKAPAKKAVAKKAPAAKKPAAKPATKAVAKKPAAKPAKK</sequence>
<dbReference type="Pfam" id="PF00333">
    <property type="entry name" value="Ribosomal_S5"/>
    <property type="match status" value="1"/>
</dbReference>
<feature type="domain" description="S5 DRBM" evidence="9">
    <location>
        <begin position="48"/>
        <end position="111"/>
    </location>
</feature>
<name>K1XX62_9BACT</name>
<comment type="caution">
    <text evidence="10">The sequence shown here is derived from an EMBL/GenBank/DDBJ whole genome shotgun (WGS) entry which is preliminary data.</text>
</comment>
<evidence type="ECO:0000256" key="4">
    <source>
        <dbReference type="ARBA" id="ARBA00035255"/>
    </source>
</evidence>
<feature type="compositionally biased region" description="Low complexity" evidence="8">
    <location>
        <begin position="1"/>
        <end position="18"/>
    </location>
</feature>
<dbReference type="GO" id="GO:0005737">
    <property type="term" value="C:cytoplasm"/>
    <property type="evidence" value="ECO:0007669"/>
    <property type="project" value="UniProtKB-ARBA"/>
</dbReference>
<dbReference type="GO" id="GO:0003735">
    <property type="term" value="F:structural constituent of ribosome"/>
    <property type="evidence" value="ECO:0007669"/>
    <property type="project" value="UniProtKB-UniRule"/>
</dbReference>
<organism evidence="10">
    <name type="scientific">uncultured bacterium</name>
    <name type="common">gcode 4</name>
    <dbReference type="NCBI Taxonomy" id="1234023"/>
    <lineage>
        <taxon>Bacteria</taxon>
        <taxon>environmental samples</taxon>
    </lineage>
</organism>
<evidence type="ECO:0000256" key="3">
    <source>
        <dbReference type="ARBA" id="ARBA00023274"/>
    </source>
</evidence>
<dbReference type="Gene3D" id="3.30.230.10">
    <property type="match status" value="1"/>
</dbReference>
<dbReference type="GO" id="GO:0006412">
    <property type="term" value="P:translation"/>
    <property type="evidence" value="ECO:0007669"/>
    <property type="project" value="InterPro"/>
</dbReference>
<dbReference type="Gene3D" id="3.30.160.20">
    <property type="match status" value="1"/>
</dbReference>
<accession>K1XX62</accession>
<dbReference type="InterPro" id="IPR020568">
    <property type="entry name" value="Ribosomal_Su5_D2-typ_SF"/>
</dbReference>
<gene>
    <name evidence="10" type="ORF">ACD_78C00367G0006</name>
</gene>
<feature type="region of interest" description="Disordered" evidence="8">
    <location>
        <begin position="1"/>
        <end position="43"/>
    </location>
</feature>
<dbReference type="PROSITE" id="PS50881">
    <property type="entry name" value="S5_DSRBD"/>
    <property type="match status" value="1"/>
</dbReference>
<dbReference type="InterPro" id="IPR000851">
    <property type="entry name" value="Ribosomal_uS5"/>
</dbReference>
<dbReference type="InterPro" id="IPR005324">
    <property type="entry name" value="Ribosomal_uS5_C"/>
</dbReference>
<dbReference type="PANTHER" id="PTHR48277">
    <property type="entry name" value="MITOCHONDRIAL RIBOSOMAL PROTEIN S5"/>
    <property type="match status" value="1"/>
</dbReference>
<evidence type="ECO:0000256" key="8">
    <source>
        <dbReference type="SAM" id="MobiDB-lite"/>
    </source>
</evidence>
<dbReference type="Pfam" id="PF03719">
    <property type="entry name" value="Ribosomal_S5_C"/>
    <property type="match status" value="1"/>
</dbReference>
<proteinExistence type="inferred from homology"/>
<keyword evidence="3 6" id="KW-0687">Ribonucleoprotein</keyword>
<evidence type="ECO:0000256" key="2">
    <source>
        <dbReference type="ARBA" id="ARBA00022980"/>
    </source>
</evidence>
<dbReference type="GO" id="GO:1990904">
    <property type="term" value="C:ribonucleoprotein complex"/>
    <property type="evidence" value="ECO:0007669"/>
    <property type="project" value="UniProtKB-UniRule"/>
</dbReference>
<keyword evidence="2 6" id="KW-0689">Ribosomal protein</keyword>
<dbReference type="SUPFAM" id="SSF54211">
    <property type="entry name" value="Ribosomal protein S5 domain 2-like"/>
    <property type="match status" value="1"/>
</dbReference>
<dbReference type="AlphaFoldDB" id="K1XX62"/>